<sequence>MCLKSLFLVITLKIWGYATTNVYKLIARLRRFFDPEKLFERIVYVRHGRVAPKITLNSSRGRKAVPPSLKASYILEIMSRDNKPEFDERCWWRFVEPPSKLPYMTTLEDGIKTYYKRN</sequence>
<name>A0A7R8UB61_HERIL</name>
<dbReference type="AlphaFoldDB" id="A0A7R8UB61"/>
<dbReference type="EMBL" id="LR899009">
    <property type="protein sequence ID" value="CAD7077469.1"/>
    <property type="molecule type" value="Genomic_DNA"/>
</dbReference>
<reference evidence="1 2" key="1">
    <citation type="submission" date="2020-11" db="EMBL/GenBank/DDBJ databases">
        <authorList>
            <person name="Wallbank WR R."/>
            <person name="Pardo Diaz C."/>
            <person name="Kozak K."/>
            <person name="Martin S."/>
            <person name="Jiggins C."/>
            <person name="Moest M."/>
            <person name="Warren A I."/>
            <person name="Generalovic N T."/>
            <person name="Byers J.R.P. K."/>
            <person name="Montejo-Kovacevich G."/>
            <person name="Yen C E."/>
        </authorList>
    </citation>
    <scope>NUCLEOTIDE SEQUENCE [LARGE SCALE GENOMIC DNA]</scope>
</reference>
<protein>
    <submittedName>
        <fullName evidence="1">Uncharacterized protein</fullName>
    </submittedName>
</protein>
<keyword evidence="2" id="KW-1185">Reference proteome</keyword>
<dbReference type="Proteomes" id="UP000594454">
    <property type="component" value="Chromosome 1"/>
</dbReference>
<evidence type="ECO:0000313" key="2">
    <source>
        <dbReference type="Proteomes" id="UP000594454"/>
    </source>
</evidence>
<organism evidence="1 2">
    <name type="scientific">Hermetia illucens</name>
    <name type="common">Black soldier fly</name>
    <dbReference type="NCBI Taxonomy" id="343691"/>
    <lineage>
        <taxon>Eukaryota</taxon>
        <taxon>Metazoa</taxon>
        <taxon>Ecdysozoa</taxon>
        <taxon>Arthropoda</taxon>
        <taxon>Hexapoda</taxon>
        <taxon>Insecta</taxon>
        <taxon>Pterygota</taxon>
        <taxon>Neoptera</taxon>
        <taxon>Endopterygota</taxon>
        <taxon>Diptera</taxon>
        <taxon>Brachycera</taxon>
        <taxon>Stratiomyomorpha</taxon>
        <taxon>Stratiomyidae</taxon>
        <taxon>Hermetiinae</taxon>
        <taxon>Hermetia</taxon>
    </lineage>
</organism>
<accession>A0A7R8UB61</accession>
<gene>
    <name evidence="1" type="ORF">HERILL_LOCUS813</name>
</gene>
<evidence type="ECO:0000313" key="1">
    <source>
        <dbReference type="EMBL" id="CAD7077469.1"/>
    </source>
</evidence>
<proteinExistence type="predicted"/>
<dbReference type="InParanoid" id="A0A7R8UB61"/>